<sequence length="213" mass="23896">MSGHSDSHRHSNHHNKNLYHVKRVVHRPSPDPRGTKPNVLICGTYTFLPGARQAALRALANEGYTPDLFETYHSRQEPEWIHEDGVVVEAKALSGEVFMVLIETEPNSLGLVSDNDGMVTGTLYYVIRTVIDYYNDRSGNKWETFVEGTFRDGVAAEKAARSCLLDANVSRESFTEYDVNNEKEGRLWDDDVVVHAVAANGTNYLVSIQEKSL</sequence>
<reference evidence="1" key="1">
    <citation type="submission" date="2024-02" db="EMBL/GenBank/DDBJ databases">
        <title>Metagenome Assembled Genome of Zalaria obscura JY119.</title>
        <authorList>
            <person name="Vighnesh L."/>
            <person name="Jagadeeshwari U."/>
            <person name="Venkata Ramana C."/>
            <person name="Sasikala C."/>
        </authorList>
    </citation>
    <scope>NUCLEOTIDE SEQUENCE</scope>
    <source>
        <strain evidence="1">JY119</strain>
    </source>
</reference>
<comment type="caution">
    <text evidence="1">The sequence shown here is derived from an EMBL/GenBank/DDBJ whole genome shotgun (WGS) entry which is preliminary data.</text>
</comment>
<accession>A0ACC3SJK3</accession>
<name>A0ACC3SJK3_9PEZI</name>
<protein>
    <submittedName>
        <fullName evidence="1">Uncharacterized protein</fullName>
    </submittedName>
</protein>
<keyword evidence="2" id="KW-1185">Reference proteome</keyword>
<evidence type="ECO:0000313" key="2">
    <source>
        <dbReference type="Proteomes" id="UP001320706"/>
    </source>
</evidence>
<organism evidence="1 2">
    <name type="scientific">Zalaria obscura</name>
    <dbReference type="NCBI Taxonomy" id="2024903"/>
    <lineage>
        <taxon>Eukaryota</taxon>
        <taxon>Fungi</taxon>
        <taxon>Dikarya</taxon>
        <taxon>Ascomycota</taxon>
        <taxon>Pezizomycotina</taxon>
        <taxon>Dothideomycetes</taxon>
        <taxon>Dothideomycetidae</taxon>
        <taxon>Dothideales</taxon>
        <taxon>Zalariaceae</taxon>
        <taxon>Zalaria</taxon>
    </lineage>
</organism>
<gene>
    <name evidence="1" type="ORF">M8818_001871</name>
</gene>
<proteinExistence type="predicted"/>
<dbReference type="EMBL" id="JAMKPW020000007">
    <property type="protein sequence ID" value="KAK8216908.1"/>
    <property type="molecule type" value="Genomic_DNA"/>
</dbReference>
<evidence type="ECO:0000313" key="1">
    <source>
        <dbReference type="EMBL" id="KAK8216908.1"/>
    </source>
</evidence>
<dbReference type="Proteomes" id="UP001320706">
    <property type="component" value="Unassembled WGS sequence"/>
</dbReference>